<gene>
    <name evidence="3" type="ORF">QTG54_014930</name>
</gene>
<evidence type="ECO:0000313" key="4">
    <source>
        <dbReference type="Proteomes" id="UP001224775"/>
    </source>
</evidence>
<dbReference type="AlphaFoldDB" id="A0AAD8XVG2"/>
<feature type="region of interest" description="Disordered" evidence="2">
    <location>
        <begin position="478"/>
        <end position="497"/>
    </location>
</feature>
<protein>
    <submittedName>
        <fullName evidence="3">Uncharacterized protein</fullName>
    </submittedName>
</protein>
<comment type="caution">
    <text evidence="3">The sequence shown here is derived from an EMBL/GenBank/DDBJ whole genome shotgun (WGS) entry which is preliminary data.</text>
</comment>
<feature type="compositionally biased region" description="Basic and acidic residues" evidence="2">
    <location>
        <begin position="478"/>
        <end position="487"/>
    </location>
</feature>
<sequence length="533" mass="59648">MELKEPSNNGLPPKSNGVTNKPENKLRVVNFEFDNRPNKLNESGRTTQATSESTSSADEPDSQQQQQQHDNSESCNGVGPLHQQYNTRSLHTHLSNELTSLHSSTHQAIQMSYTEQEHLSSDINTMQSRISYLKRKIGLARKELIAKGGADMGDELLRLSLVKEVDSVDMTDEEDGVGGGKSEKNNFEVTYESFKSSSGNLISNKIGSSSSNNTSRRGLLTQMGSQNSGLSSGPSSHDESDVVSGSSIFRITFGGADGMPSRWRAREELAQKNSSNSLMKDEVKDDSKDECLSNSIAGDDMDDDFVGDKDDGAVTENTKEQQLITLKQLVNDRESEISFLEKEMMTVEKEKSTLEDEVSMMTRNMEQSKTESTNEREKLVGDIDLCQLDNSRLEKELMETHVSLGVNKMNIELLGNELREARNMFIKIQMRKEREKYEYERRRRQRRNPPQVNECSTPQSNQPLRLARYEVPMNDKEAYQDSGERKPGYARNTTSLSNSAVSMESAVTMMSALTSDFSDLVDVLEGIDSTSSR</sequence>
<evidence type="ECO:0000256" key="2">
    <source>
        <dbReference type="SAM" id="MobiDB-lite"/>
    </source>
</evidence>
<evidence type="ECO:0000313" key="3">
    <source>
        <dbReference type="EMBL" id="KAK1734423.1"/>
    </source>
</evidence>
<organism evidence="3 4">
    <name type="scientific">Skeletonema marinoi</name>
    <dbReference type="NCBI Taxonomy" id="267567"/>
    <lineage>
        <taxon>Eukaryota</taxon>
        <taxon>Sar</taxon>
        <taxon>Stramenopiles</taxon>
        <taxon>Ochrophyta</taxon>
        <taxon>Bacillariophyta</taxon>
        <taxon>Coscinodiscophyceae</taxon>
        <taxon>Thalassiosirophycidae</taxon>
        <taxon>Thalassiosirales</taxon>
        <taxon>Skeletonemataceae</taxon>
        <taxon>Skeletonema</taxon>
        <taxon>Skeletonema marinoi-dohrnii complex</taxon>
    </lineage>
</organism>
<feature type="region of interest" description="Disordered" evidence="2">
    <location>
        <begin position="437"/>
        <end position="465"/>
    </location>
</feature>
<reference evidence="3" key="1">
    <citation type="submission" date="2023-06" db="EMBL/GenBank/DDBJ databases">
        <title>Survivors Of The Sea: Transcriptome response of Skeletonema marinoi to long-term dormancy.</title>
        <authorList>
            <person name="Pinder M.I.M."/>
            <person name="Kourtchenko O."/>
            <person name="Robertson E.K."/>
            <person name="Larsson T."/>
            <person name="Maumus F."/>
            <person name="Osuna-Cruz C.M."/>
            <person name="Vancaester E."/>
            <person name="Stenow R."/>
            <person name="Vandepoele K."/>
            <person name="Ploug H."/>
            <person name="Bruchert V."/>
            <person name="Godhe A."/>
            <person name="Topel M."/>
        </authorList>
    </citation>
    <scope>NUCLEOTIDE SEQUENCE</scope>
    <source>
        <strain evidence="3">R05AC</strain>
    </source>
</reference>
<feature type="compositionally biased region" description="Low complexity" evidence="2">
    <location>
        <begin position="49"/>
        <end position="68"/>
    </location>
</feature>
<keyword evidence="1" id="KW-0175">Coiled coil</keyword>
<feature type="compositionally biased region" description="Polar residues" evidence="2">
    <location>
        <begin position="448"/>
        <end position="463"/>
    </location>
</feature>
<dbReference type="Proteomes" id="UP001224775">
    <property type="component" value="Unassembled WGS sequence"/>
</dbReference>
<feature type="region of interest" description="Disordered" evidence="2">
    <location>
        <begin position="202"/>
        <end position="242"/>
    </location>
</feature>
<feature type="coiled-coil region" evidence="1">
    <location>
        <begin position="323"/>
        <end position="371"/>
    </location>
</feature>
<feature type="region of interest" description="Disordered" evidence="2">
    <location>
        <begin position="1"/>
        <end position="83"/>
    </location>
</feature>
<name>A0AAD8XVG2_9STRA</name>
<proteinExistence type="predicted"/>
<dbReference type="EMBL" id="JATAAI010000039">
    <property type="protein sequence ID" value="KAK1734423.1"/>
    <property type="molecule type" value="Genomic_DNA"/>
</dbReference>
<feature type="compositionally biased region" description="Polar residues" evidence="2">
    <location>
        <begin position="1"/>
        <end position="21"/>
    </location>
</feature>
<keyword evidence="4" id="KW-1185">Reference proteome</keyword>
<accession>A0AAD8XVG2</accession>
<feature type="region of interest" description="Disordered" evidence="2">
    <location>
        <begin position="268"/>
        <end position="287"/>
    </location>
</feature>
<evidence type="ECO:0000256" key="1">
    <source>
        <dbReference type="SAM" id="Coils"/>
    </source>
</evidence>
<feature type="compositionally biased region" description="Low complexity" evidence="2">
    <location>
        <begin position="202"/>
        <end position="235"/>
    </location>
</feature>